<dbReference type="InterPro" id="IPR029063">
    <property type="entry name" value="SAM-dependent_MTases_sf"/>
</dbReference>
<dbReference type="CDD" id="cd02440">
    <property type="entry name" value="AdoMet_MTases"/>
    <property type="match status" value="1"/>
</dbReference>
<evidence type="ECO:0000259" key="1">
    <source>
        <dbReference type="Pfam" id="PF08241"/>
    </source>
</evidence>
<dbReference type="Gene3D" id="3.40.50.150">
    <property type="entry name" value="Vaccinia Virus protein VP39"/>
    <property type="match status" value="1"/>
</dbReference>
<sequence>MSYSHKFKLISGQGIYTSLENIKGARYDNKAKYYERLVGTEMFNRTIWDCSRGELQRFAAEAILHSRGTVLDIGCGGLAQTALLYSTTPNHCTLFDRSLEMLKIAQSRLLGEKGILPTHISLLQGNAFDLPFADNTFDTICSFGTIHLFDNKQDFVNEILRVLKKGGRFYCYTMTGEKIIGRVFMLLFRTIGEFGEIWSERQTLALFDSEQLQVQSYRVGSVLFIYGQKIY</sequence>
<dbReference type="AlphaFoldDB" id="A0A561P6D4"/>
<keyword evidence="3" id="KW-1185">Reference proteome</keyword>
<dbReference type="GO" id="GO:0008757">
    <property type="term" value="F:S-adenosylmethionine-dependent methyltransferase activity"/>
    <property type="evidence" value="ECO:0007669"/>
    <property type="project" value="InterPro"/>
</dbReference>
<proteinExistence type="predicted"/>
<dbReference type="InterPro" id="IPR013216">
    <property type="entry name" value="Methyltransf_11"/>
</dbReference>
<keyword evidence="2" id="KW-0808">Transferase</keyword>
<dbReference type="Proteomes" id="UP000320811">
    <property type="component" value="Unassembled WGS sequence"/>
</dbReference>
<reference evidence="2 3" key="1">
    <citation type="submission" date="2019-06" db="EMBL/GenBank/DDBJ databases">
        <title>Sorghum-associated microbial communities from plants grown in Nebraska, USA.</title>
        <authorList>
            <person name="Schachtman D."/>
        </authorList>
    </citation>
    <scope>NUCLEOTIDE SEQUENCE [LARGE SCALE GENOMIC DNA]</scope>
    <source>
        <strain evidence="2 3">1209</strain>
    </source>
</reference>
<name>A0A561P6D4_9BACT</name>
<feature type="domain" description="Methyltransferase type 11" evidence="1">
    <location>
        <begin position="71"/>
        <end position="171"/>
    </location>
</feature>
<dbReference type="GO" id="GO:0032259">
    <property type="term" value="P:methylation"/>
    <property type="evidence" value="ECO:0007669"/>
    <property type="project" value="UniProtKB-KW"/>
</dbReference>
<accession>A0A561P6D4</accession>
<dbReference type="SUPFAM" id="SSF53335">
    <property type="entry name" value="S-adenosyl-L-methionine-dependent methyltransferases"/>
    <property type="match status" value="1"/>
</dbReference>
<protein>
    <submittedName>
        <fullName evidence="2">Methyltransferase family protein</fullName>
    </submittedName>
</protein>
<keyword evidence="2" id="KW-0489">Methyltransferase</keyword>
<evidence type="ECO:0000313" key="3">
    <source>
        <dbReference type="Proteomes" id="UP000320811"/>
    </source>
</evidence>
<organism evidence="2 3">
    <name type="scientific">Chitinophaga polysaccharea</name>
    <dbReference type="NCBI Taxonomy" id="1293035"/>
    <lineage>
        <taxon>Bacteria</taxon>
        <taxon>Pseudomonadati</taxon>
        <taxon>Bacteroidota</taxon>
        <taxon>Chitinophagia</taxon>
        <taxon>Chitinophagales</taxon>
        <taxon>Chitinophagaceae</taxon>
        <taxon>Chitinophaga</taxon>
    </lineage>
</organism>
<dbReference type="OrthoDB" id="9770553at2"/>
<dbReference type="Pfam" id="PF08241">
    <property type="entry name" value="Methyltransf_11"/>
    <property type="match status" value="1"/>
</dbReference>
<dbReference type="PANTHER" id="PTHR43591">
    <property type="entry name" value="METHYLTRANSFERASE"/>
    <property type="match status" value="1"/>
</dbReference>
<comment type="caution">
    <text evidence="2">The sequence shown here is derived from an EMBL/GenBank/DDBJ whole genome shotgun (WGS) entry which is preliminary data.</text>
</comment>
<dbReference type="EMBL" id="VIWO01000012">
    <property type="protein sequence ID" value="TWF33673.1"/>
    <property type="molecule type" value="Genomic_DNA"/>
</dbReference>
<evidence type="ECO:0000313" key="2">
    <source>
        <dbReference type="EMBL" id="TWF33673.1"/>
    </source>
</evidence>
<dbReference type="PANTHER" id="PTHR43591:SF24">
    <property type="entry name" value="2-METHOXY-6-POLYPRENYL-1,4-BENZOQUINOL METHYLASE, MITOCHONDRIAL"/>
    <property type="match status" value="1"/>
</dbReference>
<gene>
    <name evidence="2" type="ORF">FHW36_112114</name>
</gene>
<dbReference type="RefSeq" id="WP_145674317.1">
    <property type="nucleotide sequence ID" value="NZ_VIWO01000012.1"/>
</dbReference>